<keyword evidence="1" id="KW-0472">Membrane</keyword>
<organism evidence="2">
    <name type="scientific">viral metagenome</name>
    <dbReference type="NCBI Taxonomy" id="1070528"/>
    <lineage>
        <taxon>unclassified sequences</taxon>
        <taxon>metagenomes</taxon>
        <taxon>organismal metagenomes</taxon>
    </lineage>
</organism>
<accession>A0A6C0LAU1</accession>
<keyword evidence="1" id="KW-1133">Transmembrane helix</keyword>
<name>A0A6C0LAU1_9ZZZZ</name>
<sequence length="165" mass="19372">MGKKNRQEKQPQSKNILTQLFSYLHNNIQAINNSKIFAGLMIITLNIVSKFANFKLSKTLESYFKFTFSRQVLVFAIAWMGTRDIYIALIMTILFVIFTEYLFHEESSFFVLSEEFKDYHISMLDNETNNTNITEEDVKKAKAVLERAKQLKMISDDNDFKSYTF</sequence>
<reference evidence="2" key="1">
    <citation type="journal article" date="2020" name="Nature">
        <title>Giant virus diversity and host interactions through global metagenomics.</title>
        <authorList>
            <person name="Schulz F."/>
            <person name="Roux S."/>
            <person name="Paez-Espino D."/>
            <person name="Jungbluth S."/>
            <person name="Walsh D.A."/>
            <person name="Denef V.J."/>
            <person name="McMahon K.D."/>
            <person name="Konstantinidis K.T."/>
            <person name="Eloe-Fadrosh E.A."/>
            <person name="Kyrpides N.C."/>
            <person name="Woyke T."/>
        </authorList>
    </citation>
    <scope>NUCLEOTIDE SEQUENCE</scope>
    <source>
        <strain evidence="2">GVMAG-M-3300027759-42</strain>
    </source>
</reference>
<protein>
    <submittedName>
        <fullName evidence="2">Uncharacterized protein</fullName>
    </submittedName>
</protein>
<evidence type="ECO:0000256" key="1">
    <source>
        <dbReference type="SAM" id="Phobius"/>
    </source>
</evidence>
<dbReference type="AlphaFoldDB" id="A0A6C0LAU1"/>
<dbReference type="EMBL" id="MN740444">
    <property type="protein sequence ID" value="QHU26744.1"/>
    <property type="molecule type" value="Genomic_DNA"/>
</dbReference>
<keyword evidence="1" id="KW-0812">Transmembrane</keyword>
<evidence type="ECO:0000313" key="2">
    <source>
        <dbReference type="EMBL" id="QHU26744.1"/>
    </source>
</evidence>
<proteinExistence type="predicted"/>
<feature type="transmembrane region" description="Helical" evidence="1">
    <location>
        <begin position="85"/>
        <end position="103"/>
    </location>
</feature>